<reference evidence="1" key="1">
    <citation type="submission" date="2021-08" db="EMBL/GenBank/DDBJ databases">
        <title>The first chromosome-level gecko genome reveals the dynamic sex chromosomes of Neotropical dwarf geckos (Sphaerodactylidae: Sphaerodactylus).</title>
        <authorList>
            <person name="Pinto B.J."/>
            <person name="Keating S.E."/>
            <person name="Gamble T."/>
        </authorList>
    </citation>
    <scope>NUCLEOTIDE SEQUENCE</scope>
    <source>
        <strain evidence="1">TG3544</strain>
    </source>
</reference>
<accession>A0ACB8EAJ3</accession>
<dbReference type="Proteomes" id="UP000827872">
    <property type="component" value="Linkage Group LG14"/>
</dbReference>
<organism evidence="1 2">
    <name type="scientific">Sphaerodactylus townsendi</name>
    <dbReference type="NCBI Taxonomy" id="933632"/>
    <lineage>
        <taxon>Eukaryota</taxon>
        <taxon>Metazoa</taxon>
        <taxon>Chordata</taxon>
        <taxon>Craniata</taxon>
        <taxon>Vertebrata</taxon>
        <taxon>Euteleostomi</taxon>
        <taxon>Lepidosauria</taxon>
        <taxon>Squamata</taxon>
        <taxon>Bifurcata</taxon>
        <taxon>Gekkota</taxon>
        <taxon>Sphaerodactylidae</taxon>
        <taxon>Sphaerodactylus</taxon>
    </lineage>
</organism>
<sequence>MCHSCPSESSKIMDFFFLVRLAKLKSGSLNVWRQIWLYSFALYPTKFSFIKKKKTTPFGCSFSRCSSARKNNKKTRIQFARLPRREKESGLSGASPHPSKRRVYSASLASKQMDNVKETLASASNSKLIHKILKNNYIRGIPS</sequence>
<proteinExistence type="predicted"/>
<keyword evidence="2" id="KW-1185">Reference proteome</keyword>
<dbReference type="EMBL" id="CM037627">
    <property type="protein sequence ID" value="KAH7989211.1"/>
    <property type="molecule type" value="Genomic_DNA"/>
</dbReference>
<gene>
    <name evidence="1" type="ORF">K3G42_004471</name>
</gene>
<name>A0ACB8EAJ3_9SAUR</name>
<evidence type="ECO:0000313" key="1">
    <source>
        <dbReference type="EMBL" id="KAH7989211.1"/>
    </source>
</evidence>
<evidence type="ECO:0000313" key="2">
    <source>
        <dbReference type="Proteomes" id="UP000827872"/>
    </source>
</evidence>
<protein>
    <submittedName>
        <fullName evidence="1">Uncharacterized protein</fullName>
    </submittedName>
</protein>
<comment type="caution">
    <text evidence="1">The sequence shown here is derived from an EMBL/GenBank/DDBJ whole genome shotgun (WGS) entry which is preliminary data.</text>
</comment>